<evidence type="ECO:0000256" key="9">
    <source>
        <dbReference type="RuleBase" id="RU003862"/>
    </source>
</evidence>
<dbReference type="GO" id="GO:0005829">
    <property type="term" value="C:cytosol"/>
    <property type="evidence" value="ECO:0007669"/>
    <property type="project" value="TreeGrafter"/>
</dbReference>
<dbReference type="EMBL" id="CP038437">
    <property type="protein sequence ID" value="QEM80270.1"/>
    <property type="molecule type" value="Genomic_DNA"/>
</dbReference>
<dbReference type="GO" id="GO:0071949">
    <property type="term" value="F:FAD binding"/>
    <property type="evidence" value="ECO:0007669"/>
    <property type="project" value="TreeGrafter"/>
</dbReference>
<dbReference type="PANTHER" id="PTHR45754">
    <property type="entry name" value="METHYLENETETRAHYDROFOLATE REDUCTASE"/>
    <property type="match status" value="1"/>
</dbReference>
<gene>
    <name evidence="10" type="ORF">E4T21_00875</name>
</gene>
<dbReference type="KEGG" id="hbh:E4T21_00875"/>
<dbReference type="RefSeq" id="WP_149282680.1">
    <property type="nucleotide sequence ID" value="NZ_CP038437.2"/>
</dbReference>
<dbReference type="Pfam" id="PF02219">
    <property type="entry name" value="MTHFR"/>
    <property type="match status" value="1"/>
</dbReference>
<name>A0A5C1NBF0_9GAMM</name>
<evidence type="ECO:0000256" key="6">
    <source>
        <dbReference type="ARBA" id="ARBA00023002"/>
    </source>
</evidence>
<dbReference type="Proteomes" id="UP000324285">
    <property type="component" value="Chromosome"/>
</dbReference>
<proteinExistence type="inferred from homology"/>
<evidence type="ECO:0000256" key="3">
    <source>
        <dbReference type="ARBA" id="ARBA00006743"/>
    </source>
</evidence>
<reference evidence="10" key="1">
    <citation type="submission" date="2021-02" db="EMBL/GenBank/DDBJ databases">
        <title>Strain Y2R2, a novel species of the genus Halomonas.</title>
        <authorList>
            <person name="Huang H."/>
        </authorList>
    </citation>
    <scope>NUCLEOTIDE SEQUENCE</scope>
    <source>
        <strain evidence="10">Y2R2</strain>
    </source>
</reference>
<evidence type="ECO:0000313" key="10">
    <source>
        <dbReference type="EMBL" id="QEM80270.1"/>
    </source>
</evidence>
<dbReference type="AlphaFoldDB" id="A0A5C1NBF0"/>
<accession>A0A5C1NBF0</accession>
<dbReference type="InterPro" id="IPR003171">
    <property type="entry name" value="Mehydrof_redctse-like"/>
</dbReference>
<dbReference type="OrthoDB" id="9812555at2"/>
<comment type="similarity">
    <text evidence="3 9">Belongs to the methylenetetrahydrofolate reductase family.</text>
</comment>
<sequence>MNDVNRAALTAAFVPPARTAVRFELLPITGMQEAARALPEGAEVTVTCSPRHGLERTLEAAEWLVEAGLQLQVVPHIAARLVRDHAHLERLLQRLETLGIDDVFVVGGDAPRPVGSYPHGLALLEDMNRLSLRPTRVGVPAYPEGHHHIDASRLQQDLEAKVALANYAVTQLCFEARPLLHWREWQKQLGLELPVHAGIPGVIERKRLLSIALRLGIGPSVRSLRSKSGRMSRLLGGSAYHPDTLMEALGPSLGDSDGGFAGLHVYTFNHVAPTRAWLESLKDPRLSQYEDGQGDRR</sequence>
<evidence type="ECO:0000256" key="7">
    <source>
        <dbReference type="ARBA" id="ARBA00034478"/>
    </source>
</evidence>
<evidence type="ECO:0000256" key="8">
    <source>
        <dbReference type="ARBA" id="ARBA00048628"/>
    </source>
</evidence>
<comment type="catalytic activity">
    <reaction evidence="8">
        <text>(6S)-5-methyl-5,6,7,8-tetrahydrofolate + NAD(+) = (6R)-5,10-methylene-5,6,7,8-tetrahydrofolate + NADH + H(+)</text>
        <dbReference type="Rhea" id="RHEA:19821"/>
        <dbReference type="ChEBI" id="CHEBI:15378"/>
        <dbReference type="ChEBI" id="CHEBI:15636"/>
        <dbReference type="ChEBI" id="CHEBI:18608"/>
        <dbReference type="ChEBI" id="CHEBI:57540"/>
        <dbReference type="ChEBI" id="CHEBI:57945"/>
        <dbReference type="EC" id="1.5.1.54"/>
    </reaction>
    <physiologicalReaction direction="right-to-left" evidence="8">
        <dbReference type="Rhea" id="RHEA:19823"/>
    </physiologicalReaction>
</comment>
<dbReference type="GO" id="GO:0009086">
    <property type="term" value="P:methionine biosynthetic process"/>
    <property type="evidence" value="ECO:0007669"/>
    <property type="project" value="TreeGrafter"/>
</dbReference>
<organism evidence="10 11">
    <name type="scientific">Halomonas binhaiensis</name>
    <dbReference type="NCBI Taxonomy" id="2562282"/>
    <lineage>
        <taxon>Bacteria</taxon>
        <taxon>Pseudomonadati</taxon>
        <taxon>Pseudomonadota</taxon>
        <taxon>Gammaproteobacteria</taxon>
        <taxon>Oceanospirillales</taxon>
        <taxon>Halomonadaceae</taxon>
        <taxon>Halomonas</taxon>
    </lineage>
</organism>
<protein>
    <recommendedName>
        <fullName evidence="9">Methylenetetrahydrofolate reductase</fullName>
    </recommendedName>
</protein>
<dbReference type="Gene3D" id="3.20.20.220">
    <property type="match status" value="1"/>
</dbReference>
<comment type="cofactor">
    <cofactor evidence="1 9">
        <name>FAD</name>
        <dbReference type="ChEBI" id="CHEBI:57692"/>
    </cofactor>
</comment>
<comment type="pathway">
    <text evidence="2 9">One-carbon metabolism; tetrahydrofolate interconversion.</text>
</comment>
<comment type="pathway">
    <text evidence="7">Amino-acid biosynthesis; L-methionine biosynthesis via de novo pathway.</text>
</comment>
<evidence type="ECO:0000256" key="5">
    <source>
        <dbReference type="ARBA" id="ARBA00022827"/>
    </source>
</evidence>
<evidence type="ECO:0000256" key="2">
    <source>
        <dbReference type="ARBA" id="ARBA00004777"/>
    </source>
</evidence>
<dbReference type="SUPFAM" id="SSF51730">
    <property type="entry name" value="FAD-linked oxidoreductase"/>
    <property type="match status" value="1"/>
</dbReference>
<dbReference type="UniPathway" id="UPA00193"/>
<evidence type="ECO:0000256" key="4">
    <source>
        <dbReference type="ARBA" id="ARBA00022630"/>
    </source>
</evidence>
<keyword evidence="11" id="KW-1185">Reference proteome</keyword>
<evidence type="ECO:0000256" key="1">
    <source>
        <dbReference type="ARBA" id="ARBA00001974"/>
    </source>
</evidence>
<keyword evidence="6 9" id="KW-0560">Oxidoreductase</keyword>
<dbReference type="GO" id="GO:0106312">
    <property type="term" value="F:methylenetetrahydrofolate reductase (NADH) activity"/>
    <property type="evidence" value="ECO:0007669"/>
    <property type="project" value="UniProtKB-EC"/>
</dbReference>
<keyword evidence="5 9" id="KW-0274">FAD</keyword>
<dbReference type="GO" id="GO:0035999">
    <property type="term" value="P:tetrahydrofolate interconversion"/>
    <property type="evidence" value="ECO:0007669"/>
    <property type="project" value="UniProtKB-UniPathway"/>
</dbReference>
<keyword evidence="4 9" id="KW-0285">Flavoprotein</keyword>
<dbReference type="InterPro" id="IPR029041">
    <property type="entry name" value="FAD-linked_oxidoreductase-like"/>
</dbReference>
<dbReference type="PANTHER" id="PTHR45754:SF3">
    <property type="entry name" value="METHYLENETETRAHYDROFOLATE REDUCTASE (NADPH)"/>
    <property type="match status" value="1"/>
</dbReference>
<evidence type="ECO:0000313" key="11">
    <source>
        <dbReference type="Proteomes" id="UP000324285"/>
    </source>
</evidence>